<dbReference type="Gene3D" id="1.20.5.170">
    <property type="match status" value="1"/>
</dbReference>
<gene>
    <name evidence="3" type="ORF">TUM4438_10670</name>
</gene>
<name>A0ABQ4P622_9GAMM</name>
<dbReference type="Proteomes" id="UP000887104">
    <property type="component" value="Unassembled WGS sequence"/>
</dbReference>
<evidence type="ECO:0008006" key="5">
    <source>
        <dbReference type="Google" id="ProtNLM"/>
    </source>
</evidence>
<evidence type="ECO:0000256" key="2">
    <source>
        <dbReference type="SAM" id="Phobius"/>
    </source>
</evidence>
<sequence>MSDSEALTQKEVMQLLLNVAQHSVTREELTSARLELKQDIIELKTELKQDMSELKAELKQDISELKQSVVELRAELKQDNVELRAELKQDNAELRAEHKSVVKMLYSIQWLIVAAVVSFYLKDSVFEWMSALTN</sequence>
<dbReference type="EMBL" id="BPEY01000012">
    <property type="protein sequence ID" value="GIU42933.1"/>
    <property type="molecule type" value="Genomic_DNA"/>
</dbReference>
<keyword evidence="2" id="KW-0472">Membrane</keyword>
<keyword evidence="1" id="KW-0175">Coiled coil</keyword>
<accession>A0ABQ4P622</accession>
<feature type="coiled-coil region" evidence="1">
    <location>
        <begin position="26"/>
        <end position="104"/>
    </location>
</feature>
<keyword evidence="2" id="KW-1133">Transmembrane helix</keyword>
<feature type="transmembrane region" description="Helical" evidence="2">
    <location>
        <begin position="104"/>
        <end position="121"/>
    </location>
</feature>
<comment type="caution">
    <text evidence="3">The sequence shown here is derived from an EMBL/GenBank/DDBJ whole genome shotgun (WGS) entry which is preliminary data.</text>
</comment>
<dbReference type="SUPFAM" id="SSF58113">
    <property type="entry name" value="Apolipoprotein A-I"/>
    <property type="match status" value="1"/>
</dbReference>
<protein>
    <recommendedName>
        <fullName evidence="5">DUF1640 domain-containing protein</fullName>
    </recommendedName>
</protein>
<keyword evidence="2" id="KW-0812">Transmembrane</keyword>
<organism evidence="3 4">
    <name type="scientific">Shewanella sairae</name>
    <dbReference type="NCBI Taxonomy" id="190310"/>
    <lineage>
        <taxon>Bacteria</taxon>
        <taxon>Pseudomonadati</taxon>
        <taxon>Pseudomonadota</taxon>
        <taxon>Gammaproteobacteria</taxon>
        <taxon>Alteromonadales</taxon>
        <taxon>Shewanellaceae</taxon>
        <taxon>Shewanella</taxon>
    </lineage>
</organism>
<evidence type="ECO:0000313" key="4">
    <source>
        <dbReference type="Proteomes" id="UP000887104"/>
    </source>
</evidence>
<proteinExistence type="predicted"/>
<reference evidence="3" key="1">
    <citation type="submission" date="2021-05" db="EMBL/GenBank/DDBJ databases">
        <title>Molecular characterization for Shewanella algae harboring chromosomal blaOXA-55-like strains isolated from clinical and environment sample.</title>
        <authorList>
            <person name="Ohama Y."/>
            <person name="Aoki K."/>
            <person name="Harada S."/>
            <person name="Moriya K."/>
            <person name="Ishii Y."/>
            <person name="Tateda K."/>
        </authorList>
    </citation>
    <scope>NUCLEOTIDE SEQUENCE</scope>
    <source>
        <strain evidence="3">JCM 11563</strain>
    </source>
</reference>
<evidence type="ECO:0000313" key="3">
    <source>
        <dbReference type="EMBL" id="GIU42933.1"/>
    </source>
</evidence>
<evidence type="ECO:0000256" key="1">
    <source>
        <dbReference type="SAM" id="Coils"/>
    </source>
</evidence>
<dbReference type="RefSeq" id="WP_220780149.1">
    <property type="nucleotide sequence ID" value="NZ_BPEY01000012.1"/>
</dbReference>
<keyword evidence="4" id="KW-1185">Reference proteome</keyword>